<feature type="transmembrane region" description="Helical" evidence="1">
    <location>
        <begin position="12"/>
        <end position="31"/>
    </location>
</feature>
<comment type="caution">
    <text evidence="4">The sequence shown here is derived from an EMBL/GenBank/DDBJ whole genome shotgun (WGS) entry which is preliminary data.</text>
</comment>
<feature type="transmembrane region" description="Helical" evidence="1">
    <location>
        <begin position="285"/>
        <end position="307"/>
    </location>
</feature>
<proteinExistence type="predicted"/>
<feature type="transmembrane region" description="Helical" evidence="1">
    <location>
        <begin position="507"/>
        <end position="526"/>
    </location>
</feature>
<feature type="domain" description="DUF7657" evidence="3">
    <location>
        <begin position="81"/>
        <end position="442"/>
    </location>
</feature>
<dbReference type="InterPro" id="IPR056074">
    <property type="entry name" value="DUF7657"/>
</dbReference>
<reference evidence="4 5" key="1">
    <citation type="journal article" date="2014" name="Int. J. Syst. Evol. Microbiol.">
        <title>Phylogenomics and the dynamic genome evolution of the genus Streptococcus.</title>
        <authorList>
            <consortium name="The Broad Institute Genome Sequencing Platform"/>
            <person name="Richards V.P."/>
            <person name="Palmer S.R."/>
            <person name="Pavinski Bitar P.D."/>
            <person name="Qin X."/>
            <person name="Weinstock G.M."/>
            <person name="Highlander S.K."/>
            <person name="Town C.D."/>
            <person name="Burne R.A."/>
            <person name="Stanhope M.J."/>
        </authorList>
    </citation>
    <scope>NUCLEOTIDE SEQUENCE [LARGE SCALE GENOMIC DNA]</scope>
    <source>
        <strain evidence="4 5">2285-97</strain>
    </source>
</reference>
<feature type="transmembrane region" description="Helical" evidence="1">
    <location>
        <begin position="187"/>
        <end position="207"/>
    </location>
</feature>
<dbReference type="InterPro" id="IPR056071">
    <property type="entry name" value="DUF7654"/>
</dbReference>
<feature type="transmembrane region" description="Helical" evidence="1">
    <location>
        <begin position="450"/>
        <end position="471"/>
    </location>
</feature>
<feature type="transmembrane region" description="Helical" evidence="1">
    <location>
        <begin position="483"/>
        <end position="501"/>
    </location>
</feature>
<feature type="transmembrane region" description="Helical" evidence="1">
    <location>
        <begin position="160"/>
        <end position="180"/>
    </location>
</feature>
<dbReference type="eggNOG" id="ENOG502Z7Q8">
    <property type="taxonomic scope" value="Bacteria"/>
</dbReference>
<gene>
    <name evidence="4" type="ORF">STRUR_1428</name>
</gene>
<dbReference type="Proteomes" id="UP000005388">
    <property type="component" value="Unassembled WGS sequence"/>
</dbReference>
<dbReference type="AlphaFoldDB" id="G5KH34"/>
<evidence type="ECO:0000313" key="4">
    <source>
        <dbReference type="EMBL" id="EHJ55746.1"/>
    </source>
</evidence>
<name>G5KH34_9STRE</name>
<feature type="domain" description="DUF7654" evidence="2">
    <location>
        <begin position="532"/>
        <end position="668"/>
    </location>
</feature>
<feature type="transmembrane region" description="Helical" evidence="1">
    <location>
        <begin position="213"/>
        <end position="230"/>
    </location>
</feature>
<dbReference type="STRING" id="764291.STRUR_1428"/>
<keyword evidence="5" id="KW-1185">Reference proteome</keyword>
<evidence type="ECO:0000256" key="1">
    <source>
        <dbReference type="SAM" id="Phobius"/>
    </source>
</evidence>
<feature type="transmembrane region" description="Helical" evidence="1">
    <location>
        <begin position="237"/>
        <end position="255"/>
    </location>
</feature>
<evidence type="ECO:0000259" key="2">
    <source>
        <dbReference type="Pfam" id="PF24672"/>
    </source>
</evidence>
<accession>G5KH34</accession>
<sequence length="670" mass="76821">MVKNSFSKCIDFFLKWRYLWGLIAFIVGLSLNLHGSSISNWNNYGVTELTNGQQMKTVNQYSKGDQINILSELKHWVSYPPKSDGTIIGYPRMIRTDEWLVQTPFFISQANTGAKLVNKSYGLSGQNMVISYNAPVKDISVIGKPFNWGFLFLGPTKGLSWYWCSKIILMLLLAFEFSMIITKKNKLLSTIGSFWITYTPAIQWWCMQHLGDVVFYSLAIMVLIHHFFNTKSVIKKIGLVSLLVASIIGFVLVIYPAFQVPFAYLILGFFIIEFVNYLKKKKFHLIDFTLITTTLIASLGVIGWTLYRSSDALKLTLNTLYPGHRESFGGNFPISHFSDLFLSFIIPFKIPSFINQVEASSSIGLLIPILVLIPFLFFMKNLKENYFGIFMSIYTFFLFIYTFVGVPKILAKVTLFTYVTSARSWQALSVISVFASIWLISYLWREKNRIYKWLLLTTSTLLMVGLTWLTSKDLNVIGYIGKKYLIALALLYIVIVAMAIFRQRLVFTILIMGAIIISGFTVNPVVKGMSVITDKKVSTEISKLVKADKEARWVTEGSLYNYPQMFGAKTINSVRFYPDVKLMNQLDPNHKMEKYWNRYSHMQVFLTKDNLTMDSPVPDVLTIHLNESGLSKTKVKYILSYRDLNKEFGNDFKLIYGPDKDGNSIYQYTK</sequence>
<evidence type="ECO:0000313" key="5">
    <source>
        <dbReference type="Proteomes" id="UP000005388"/>
    </source>
</evidence>
<evidence type="ECO:0000259" key="3">
    <source>
        <dbReference type="Pfam" id="PF24677"/>
    </source>
</evidence>
<dbReference type="EMBL" id="AEUZ02000001">
    <property type="protein sequence ID" value="EHJ55746.1"/>
    <property type="molecule type" value="Genomic_DNA"/>
</dbReference>
<keyword evidence="1" id="KW-0812">Transmembrane</keyword>
<feature type="transmembrane region" description="Helical" evidence="1">
    <location>
        <begin position="261"/>
        <end position="278"/>
    </location>
</feature>
<dbReference type="RefSeq" id="WP_006738536.1">
    <property type="nucleotide sequence ID" value="NZ_AEUZ02000001.1"/>
</dbReference>
<feature type="transmembrane region" description="Helical" evidence="1">
    <location>
        <begin position="385"/>
        <end position="404"/>
    </location>
</feature>
<keyword evidence="1" id="KW-0472">Membrane</keyword>
<organism evidence="4 5">
    <name type="scientific">Streptococcus urinalis 2285-97</name>
    <dbReference type="NCBI Taxonomy" id="764291"/>
    <lineage>
        <taxon>Bacteria</taxon>
        <taxon>Bacillati</taxon>
        <taxon>Bacillota</taxon>
        <taxon>Bacilli</taxon>
        <taxon>Lactobacillales</taxon>
        <taxon>Streptococcaceae</taxon>
        <taxon>Streptococcus</taxon>
    </lineage>
</organism>
<feature type="transmembrane region" description="Helical" evidence="1">
    <location>
        <begin position="425"/>
        <end position="444"/>
    </location>
</feature>
<dbReference type="Pfam" id="PF24677">
    <property type="entry name" value="DUF7657"/>
    <property type="match status" value="1"/>
</dbReference>
<dbReference type="Pfam" id="PF24672">
    <property type="entry name" value="DUF7654"/>
    <property type="match status" value="1"/>
</dbReference>
<keyword evidence="1" id="KW-1133">Transmembrane helix</keyword>
<feature type="transmembrane region" description="Helical" evidence="1">
    <location>
        <begin position="360"/>
        <end position="379"/>
    </location>
</feature>
<protein>
    <submittedName>
        <fullName evidence="4">Membrane protein</fullName>
    </submittedName>
</protein>